<dbReference type="InterPro" id="IPR011333">
    <property type="entry name" value="SKP1/BTB/POZ_sf"/>
</dbReference>
<dbReference type="Pfam" id="PF12796">
    <property type="entry name" value="Ank_2"/>
    <property type="match status" value="1"/>
</dbReference>
<dbReference type="PANTHER" id="PTHR22872:SF2">
    <property type="entry name" value="INHIBITOR OF BRUTON TYROSINE KINASE"/>
    <property type="match status" value="1"/>
</dbReference>
<evidence type="ECO:0000313" key="7">
    <source>
        <dbReference type="Proteomes" id="UP001445076"/>
    </source>
</evidence>
<feature type="repeat" description="RCC1" evidence="3">
    <location>
        <begin position="249"/>
        <end position="303"/>
    </location>
</feature>
<feature type="compositionally biased region" description="Polar residues" evidence="4">
    <location>
        <begin position="1055"/>
        <end position="1070"/>
    </location>
</feature>
<proteinExistence type="predicted"/>
<gene>
    <name evidence="6" type="ORF">OTU49_001107</name>
</gene>
<feature type="region of interest" description="Disordered" evidence="4">
    <location>
        <begin position="1200"/>
        <end position="1223"/>
    </location>
</feature>
<feature type="repeat" description="ANK" evidence="2">
    <location>
        <begin position="86"/>
        <end position="118"/>
    </location>
</feature>
<dbReference type="Gene3D" id="3.30.710.10">
    <property type="entry name" value="Potassium Channel Kv1.1, Chain A"/>
    <property type="match status" value="2"/>
</dbReference>
<dbReference type="SMART" id="SM00225">
    <property type="entry name" value="BTB"/>
    <property type="match status" value="2"/>
</dbReference>
<dbReference type="InterPro" id="IPR000210">
    <property type="entry name" value="BTB/POZ_dom"/>
</dbReference>
<dbReference type="PANTHER" id="PTHR22872">
    <property type="entry name" value="BTK-BINDING PROTEIN-RELATED"/>
    <property type="match status" value="1"/>
</dbReference>
<dbReference type="PROSITE" id="PS50297">
    <property type="entry name" value="ANK_REP_REGION"/>
    <property type="match status" value="2"/>
</dbReference>
<dbReference type="SMART" id="SM00248">
    <property type="entry name" value="ANK"/>
    <property type="match status" value="2"/>
</dbReference>
<dbReference type="PROSITE" id="PS50097">
    <property type="entry name" value="BTB"/>
    <property type="match status" value="2"/>
</dbReference>
<dbReference type="Gene3D" id="1.25.40.20">
    <property type="entry name" value="Ankyrin repeat-containing domain"/>
    <property type="match status" value="1"/>
</dbReference>
<feature type="region of interest" description="Disordered" evidence="4">
    <location>
        <begin position="994"/>
        <end position="1035"/>
    </location>
</feature>
<dbReference type="PROSITE" id="PS50012">
    <property type="entry name" value="RCC1_3"/>
    <property type="match status" value="3"/>
</dbReference>
<dbReference type="InterPro" id="IPR036770">
    <property type="entry name" value="Ankyrin_rpt-contain_sf"/>
</dbReference>
<evidence type="ECO:0000256" key="4">
    <source>
        <dbReference type="SAM" id="MobiDB-lite"/>
    </source>
</evidence>
<dbReference type="PROSITE" id="PS00626">
    <property type="entry name" value="RCC1_2"/>
    <property type="match status" value="1"/>
</dbReference>
<name>A0AAW0XG68_CHEQU</name>
<organism evidence="6 7">
    <name type="scientific">Cherax quadricarinatus</name>
    <name type="common">Australian red claw crayfish</name>
    <dbReference type="NCBI Taxonomy" id="27406"/>
    <lineage>
        <taxon>Eukaryota</taxon>
        <taxon>Metazoa</taxon>
        <taxon>Ecdysozoa</taxon>
        <taxon>Arthropoda</taxon>
        <taxon>Crustacea</taxon>
        <taxon>Multicrustacea</taxon>
        <taxon>Malacostraca</taxon>
        <taxon>Eumalacostraca</taxon>
        <taxon>Eucarida</taxon>
        <taxon>Decapoda</taxon>
        <taxon>Pleocyemata</taxon>
        <taxon>Astacidea</taxon>
        <taxon>Parastacoidea</taxon>
        <taxon>Parastacidae</taxon>
        <taxon>Cherax</taxon>
    </lineage>
</organism>
<keyword evidence="1" id="KW-0677">Repeat</keyword>
<feature type="domain" description="BTB" evidence="5">
    <location>
        <begin position="781"/>
        <end position="844"/>
    </location>
</feature>
<dbReference type="EMBL" id="JARKIK010000024">
    <property type="protein sequence ID" value="KAK8743490.1"/>
    <property type="molecule type" value="Genomic_DNA"/>
</dbReference>
<dbReference type="InterPro" id="IPR000408">
    <property type="entry name" value="Reg_chr_condens"/>
</dbReference>
<evidence type="ECO:0000259" key="5">
    <source>
        <dbReference type="PROSITE" id="PS50097"/>
    </source>
</evidence>
<feature type="repeat" description="RCC1" evidence="3">
    <location>
        <begin position="197"/>
        <end position="248"/>
    </location>
</feature>
<evidence type="ECO:0000256" key="2">
    <source>
        <dbReference type="PROSITE-ProRule" id="PRU00023"/>
    </source>
</evidence>
<comment type="caution">
    <text evidence="6">The sequence shown here is derived from an EMBL/GenBank/DDBJ whole genome shotgun (WGS) entry which is preliminary data.</text>
</comment>
<feature type="repeat" description="ANK" evidence="2">
    <location>
        <begin position="52"/>
        <end position="84"/>
    </location>
</feature>
<dbReference type="Gene3D" id="2.130.10.30">
    <property type="entry name" value="Regulator of chromosome condensation 1/beta-lactamase-inhibitor protein II"/>
    <property type="match status" value="1"/>
</dbReference>
<feature type="compositionally biased region" description="Polar residues" evidence="4">
    <location>
        <begin position="1204"/>
        <end position="1221"/>
    </location>
</feature>
<feature type="repeat" description="RCC1" evidence="3">
    <location>
        <begin position="143"/>
        <end position="196"/>
    </location>
</feature>
<protein>
    <recommendedName>
        <fullName evidence="5">BTB domain-containing protein</fullName>
    </recommendedName>
</protein>
<dbReference type="Pfam" id="PF00651">
    <property type="entry name" value="BTB"/>
    <property type="match status" value="2"/>
</dbReference>
<dbReference type="SUPFAM" id="SSF50985">
    <property type="entry name" value="RCC1/BLIP-II"/>
    <property type="match status" value="1"/>
</dbReference>
<feature type="region of interest" description="Disordered" evidence="4">
    <location>
        <begin position="1051"/>
        <end position="1070"/>
    </location>
</feature>
<dbReference type="SUPFAM" id="SSF48403">
    <property type="entry name" value="Ankyrin repeat"/>
    <property type="match status" value="1"/>
</dbReference>
<accession>A0AAW0XG68</accession>
<keyword evidence="2" id="KW-0040">ANK repeat</keyword>
<reference evidence="6 7" key="1">
    <citation type="journal article" date="2024" name="BMC Genomics">
        <title>Genome assembly of redclaw crayfish (Cherax quadricarinatus) provides insights into its immune adaptation and hypoxia tolerance.</title>
        <authorList>
            <person name="Liu Z."/>
            <person name="Zheng J."/>
            <person name="Li H."/>
            <person name="Fang K."/>
            <person name="Wang S."/>
            <person name="He J."/>
            <person name="Zhou D."/>
            <person name="Weng S."/>
            <person name="Chi M."/>
            <person name="Gu Z."/>
            <person name="He J."/>
            <person name="Li F."/>
            <person name="Wang M."/>
        </authorList>
    </citation>
    <scope>NUCLEOTIDE SEQUENCE [LARGE SCALE GENOMIC DNA]</scope>
    <source>
        <strain evidence="6">ZL_2023a</strain>
    </source>
</reference>
<dbReference type="CDD" id="cd18500">
    <property type="entry name" value="BACK_IBtk"/>
    <property type="match status" value="1"/>
</dbReference>
<evidence type="ECO:0000256" key="1">
    <source>
        <dbReference type="ARBA" id="ARBA00022737"/>
    </source>
</evidence>
<dbReference type="InterPro" id="IPR009091">
    <property type="entry name" value="RCC1/BLIP-II"/>
</dbReference>
<dbReference type="PROSITE" id="PS50088">
    <property type="entry name" value="ANK_REPEAT"/>
    <property type="match status" value="2"/>
</dbReference>
<dbReference type="InterPro" id="IPR051625">
    <property type="entry name" value="Signaling_Regulatory_Domain"/>
</dbReference>
<sequence length="1411" mass="156638">MSHVLECECTLGCRSREHGSRITSAIVRGSEAQAIAYMNSLCHRYCFVIDEVGKTALHTAASCGKRKVVKWLLSKGASLNQRDWESGYTPLHRALFYGQLHVACALIQCGGNISALDHDALTPLDHVNFDRPSIVSFTCSLPTQVYVWGNNTNYNLGQTSQHARGTPECLDSFHHEGQVIIDVALSKFHTLFLASSGRVYTCGHGHGGRLGLETNSPVITPRPVKAFMHSNVIMVAAGPDHSLFLTDSGQVWSCGSNLYHQLGLNPPPEKVYSPRMLTWHKSNKEIIAGIGAAKYHSVIWTSRVLYTFGLNAGQLGHFKNANEFTIVTPRNVSSMVIKDDGSLVSVGVSDGATVLATSCGDIYVLHQYQIRKVASKMHEVVKVACLGGHLDSKVGAEGLIEHGGDDLRIAALTGRRTGHLYLWTEQSSHLSRCLFSIKRKITLVDFCLNRHCLGVVTDDGEAFSAIVLPARERKTSEKPSVRKSWGSSGQLTEFLDHSTCVTLRLTRIPILHRTISVMCDPKGLNFAALQNEPSSFLLDLPQLSCSTMKEDFETLLKEVNELDTIHDVVIVCGAQKFFAHSFILACHSEYFCRHLLSEQENLKNDYVDFQEEWGNLHNSEKKYITLKDVPPDAFQEVLTYMYTGSCKFIVPDYTLCVPSHDQPLDNVTGDHPGMYEWTSNKNLHRMPSYSINNEAEHLKSTNKQKKKRGSKLSGVKAASAHPVQIGHSVAKKLEITSLERALEKLKMMDGYIEGETCAHQKDVGVNKEGYNYSRDRHQELWDVMIRSKTGDILGAHKCILAARSEYFRCMFGSSWIEATASKSLNMPLSTNLLSIILDYLYEDESPKLRQCRDPEFVCNVLAVADQFFIIRLREICEDVISGLLTLKNAAELLEFAVSYNAAQLKVTAMQFISLNLTAVLENGSLLSIRNSEVLVQLRDYYRGFIPRMSCRMMTPHDHPPYADELEQVLEERPLVLPDSDEEWDEDSSLKCEKLLNGGGSSSTRKKKRQHRNSQGDARCRKISASSVSSSDCDTTRDIEEDFGTLDFSDLEERVPSQSSTGIPEIKSSTSKLAVPVHHTEDGEAVIQVPKDSSSWQRVCRKKNTVGQSVITPVKSPTESPVQENIDFDYTQSPLISSPAELDDANTYSRVHGKVSITEFPSLRDSIIAAQKTGHLAKNSKTGKLSQKQRKKLAAEAAAAAAAEQTSPVLSKKQLQNSSRNISAPAWGTRQDSIVTSTAATFSQTLADIMKAEEVKERQTSVPVSIQSNKKIHGADTPIRRGFSWGQDDDLPVSQLNIEREGSGMWSVVASSPTVSPGGCKYPSPDHSHMEKNIAQSPTQLPTVPHFSDILLEEETHSDNLIKERFKPLAVIQLEDRAIEELLSFYGASECFEEKITVTRVRKTVANPIWSK</sequence>
<feature type="domain" description="BTB" evidence="5">
    <location>
        <begin position="566"/>
        <end position="644"/>
    </location>
</feature>
<dbReference type="InterPro" id="IPR002110">
    <property type="entry name" value="Ankyrin_rpt"/>
</dbReference>
<evidence type="ECO:0000256" key="3">
    <source>
        <dbReference type="PROSITE-ProRule" id="PRU00235"/>
    </source>
</evidence>
<dbReference type="Proteomes" id="UP001445076">
    <property type="component" value="Unassembled WGS sequence"/>
</dbReference>
<evidence type="ECO:0000313" key="6">
    <source>
        <dbReference type="EMBL" id="KAK8743490.1"/>
    </source>
</evidence>
<keyword evidence="7" id="KW-1185">Reference proteome</keyword>
<dbReference type="SUPFAM" id="SSF54695">
    <property type="entry name" value="POZ domain"/>
    <property type="match status" value="2"/>
</dbReference>
<dbReference type="Pfam" id="PF00415">
    <property type="entry name" value="RCC1"/>
    <property type="match status" value="3"/>
</dbReference>